<comment type="caution">
    <text evidence="1">The sequence shown here is derived from an EMBL/GenBank/DDBJ whole genome shotgun (WGS) entry which is preliminary data.</text>
</comment>
<dbReference type="OrthoDB" id="386192at2"/>
<keyword evidence="2" id="KW-1185">Reference proteome</keyword>
<dbReference type="Proteomes" id="UP000283896">
    <property type="component" value="Unassembled WGS sequence"/>
</dbReference>
<evidence type="ECO:0000313" key="2">
    <source>
        <dbReference type="Proteomes" id="UP000283896"/>
    </source>
</evidence>
<dbReference type="EMBL" id="MPBG01000008">
    <property type="protein sequence ID" value="RMI87845.1"/>
    <property type="molecule type" value="Genomic_DNA"/>
</dbReference>
<reference evidence="2" key="1">
    <citation type="submission" date="2016-11" db="EMBL/GenBank/DDBJ databases">
        <title>Genome sequence of Candidatus Phytoplasma solani strain SA-1.</title>
        <authorList>
            <person name="Haryono M."/>
            <person name="Samarzija I."/>
            <person name="Seruga Music M."/>
            <person name="Hogenhout S."/>
            <person name="Kuo C.-H."/>
        </authorList>
    </citation>
    <scope>NUCLEOTIDE SEQUENCE [LARGE SCALE GENOMIC DNA]</scope>
    <source>
        <strain evidence="2">SA-1</strain>
    </source>
</reference>
<name>A0A421NV37_9MOLU</name>
<organism evidence="1 2">
    <name type="scientific">Candidatus Phytoplasma solani</name>
    <dbReference type="NCBI Taxonomy" id="69896"/>
    <lineage>
        <taxon>Bacteria</taxon>
        <taxon>Bacillati</taxon>
        <taxon>Mycoplasmatota</taxon>
        <taxon>Mollicutes</taxon>
        <taxon>Acholeplasmatales</taxon>
        <taxon>Acholeplasmataceae</taxon>
        <taxon>Candidatus Phytoplasma</taxon>
        <taxon>16SrXII (Stolbur group)</taxon>
    </lineage>
</organism>
<dbReference type="RefSeq" id="WP_023161215.1">
    <property type="nucleotide sequence ID" value="NC_022588.1"/>
</dbReference>
<accession>A0A421NV37</accession>
<dbReference type="AlphaFoldDB" id="A0A421NV37"/>
<proteinExistence type="predicted"/>
<sequence length="71" mass="8544">MLTRQAKERKIRKMLKKVNFEQLKIVILKNWSKKTHFEISTHILFVNPKVKTIVEQILKEIKKSQNTLKNN</sequence>
<dbReference type="KEGG" id="psol:S284_00920"/>
<gene>
    <name evidence="1" type="ORF">PSSA1_v1c5380</name>
</gene>
<evidence type="ECO:0000313" key="1">
    <source>
        <dbReference type="EMBL" id="RMI87845.1"/>
    </source>
</evidence>
<protein>
    <submittedName>
        <fullName evidence="1">Uncharacterized protein</fullName>
    </submittedName>
</protein>